<evidence type="ECO:0000313" key="2">
    <source>
        <dbReference type="Proteomes" id="UP001500902"/>
    </source>
</evidence>
<dbReference type="EMBL" id="BAAAZP010000040">
    <property type="protein sequence ID" value="GAA3659045.1"/>
    <property type="molecule type" value="Genomic_DNA"/>
</dbReference>
<gene>
    <name evidence="1" type="ORF">GCM10022224_023060</name>
</gene>
<dbReference type="Gene3D" id="2.40.40.10">
    <property type="entry name" value="RlpA-like domain"/>
    <property type="match status" value="1"/>
</dbReference>
<dbReference type="Proteomes" id="UP001500902">
    <property type="component" value="Unassembled WGS sequence"/>
</dbReference>
<proteinExistence type="predicted"/>
<name>A0ABP7BHH3_9ACTN</name>
<dbReference type="RefSeq" id="WP_344875914.1">
    <property type="nucleotide sequence ID" value="NZ_BAAAZP010000040.1"/>
</dbReference>
<keyword evidence="2" id="KW-1185">Reference proteome</keyword>
<dbReference type="InterPro" id="IPR036908">
    <property type="entry name" value="RlpA-like_sf"/>
</dbReference>
<organism evidence="1 2">
    <name type="scientific">Nonomuraea antimicrobica</name>
    <dbReference type="NCBI Taxonomy" id="561173"/>
    <lineage>
        <taxon>Bacteria</taxon>
        <taxon>Bacillati</taxon>
        <taxon>Actinomycetota</taxon>
        <taxon>Actinomycetes</taxon>
        <taxon>Streptosporangiales</taxon>
        <taxon>Streptosporangiaceae</taxon>
        <taxon>Nonomuraea</taxon>
    </lineage>
</organism>
<evidence type="ECO:0000313" key="1">
    <source>
        <dbReference type="EMBL" id="GAA3659045.1"/>
    </source>
</evidence>
<comment type="caution">
    <text evidence="1">The sequence shown here is derived from an EMBL/GenBank/DDBJ whole genome shotgun (WGS) entry which is preliminary data.</text>
</comment>
<evidence type="ECO:0008006" key="3">
    <source>
        <dbReference type="Google" id="ProtNLM"/>
    </source>
</evidence>
<sequence length="149" mass="15239">MARSKSPDPPADLLGPVTGEVSWFCCGTAWGPCSSTGKGACGTCNSGSLQHAWPNTSDACWAITRPDSCGVSLSRRTCGFRHQITSLCGGGSVVTAIADCGPQTDLFCGERSCCGATCASNRLIDLTPAAYSQIASLSSGLRPVEISTA</sequence>
<reference evidence="2" key="1">
    <citation type="journal article" date="2019" name="Int. J. Syst. Evol. Microbiol.">
        <title>The Global Catalogue of Microorganisms (GCM) 10K type strain sequencing project: providing services to taxonomists for standard genome sequencing and annotation.</title>
        <authorList>
            <consortium name="The Broad Institute Genomics Platform"/>
            <consortium name="The Broad Institute Genome Sequencing Center for Infectious Disease"/>
            <person name="Wu L."/>
            <person name="Ma J."/>
        </authorList>
    </citation>
    <scope>NUCLEOTIDE SEQUENCE [LARGE SCALE GENOMIC DNA]</scope>
    <source>
        <strain evidence="2">JCM 16904</strain>
    </source>
</reference>
<accession>A0ABP7BHH3</accession>
<protein>
    <recommendedName>
        <fullName evidence="3">Rare lipoprotein A (RlpA)-like double-psi beta-barrel</fullName>
    </recommendedName>
</protein>